<dbReference type="EMBL" id="LR797075">
    <property type="protein sequence ID" value="CAB4185635.1"/>
    <property type="molecule type" value="Genomic_DNA"/>
</dbReference>
<evidence type="ECO:0000313" key="4">
    <source>
        <dbReference type="EMBL" id="CAB5231287.1"/>
    </source>
</evidence>
<name>A0A6J5SQD3_9CAUD</name>
<accession>A0A6J5SQD3</accession>
<sequence>MTISSNEFLTLQYLAYGEKNAVTLQSHKLVLQLTHAGVSHVWSRRLARVPDYSIMEQLFEGLTDDGDNVSRTICFEENADFNRFEFSLGETRWGYYFRDWAARTELETLLNYGRIYYEHRSL</sequence>
<evidence type="ECO:0000313" key="1">
    <source>
        <dbReference type="EMBL" id="CAB4185635.1"/>
    </source>
</evidence>
<organism evidence="3">
    <name type="scientific">uncultured Caudovirales phage</name>
    <dbReference type="NCBI Taxonomy" id="2100421"/>
    <lineage>
        <taxon>Viruses</taxon>
        <taxon>Duplodnaviria</taxon>
        <taxon>Heunggongvirae</taxon>
        <taxon>Uroviricota</taxon>
        <taxon>Caudoviricetes</taxon>
        <taxon>Peduoviridae</taxon>
        <taxon>Maltschvirus</taxon>
        <taxon>Maltschvirus maltsch</taxon>
    </lineage>
</organism>
<dbReference type="EMBL" id="LR797450">
    <property type="protein sequence ID" value="CAB4217326.1"/>
    <property type="molecule type" value="Genomic_DNA"/>
</dbReference>
<reference evidence="3" key="1">
    <citation type="submission" date="2020-05" db="EMBL/GenBank/DDBJ databases">
        <authorList>
            <person name="Chiriac C."/>
            <person name="Salcher M."/>
            <person name="Ghai R."/>
            <person name="Kavagutti S V."/>
        </authorList>
    </citation>
    <scope>NUCLEOTIDE SEQUENCE</scope>
</reference>
<dbReference type="EMBL" id="LR797197">
    <property type="protein sequence ID" value="CAB4193535.1"/>
    <property type="molecule type" value="Genomic_DNA"/>
</dbReference>
<protein>
    <submittedName>
        <fullName evidence="3">Uncharacterized protein</fullName>
    </submittedName>
</protein>
<evidence type="ECO:0000313" key="3">
    <source>
        <dbReference type="EMBL" id="CAB4217326.1"/>
    </source>
</evidence>
<proteinExistence type="predicted"/>
<dbReference type="EMBL" id="LR798430">
    <property type="protein sequence ID" value="CAB5231287.1"/>
    <property type="molecule type" value="Genomic_DNA"/>
</dbReference>
<evidence type="ECO:0000313" key="2">
    <source>
        <dbReference type="EMBL" id="CAB4193535.1"/>
    </source>
</evidence>
<gene>
    <name evidence="1" type="ORF">UFOVP1127_112</name>
    <name evidence="2" type="ORF">UFOVP1242_98</name>
    <name evidence="3" type="ORF">UFOVP1492_22</name>
    <name evidence="4" type="ORF">UFOVP1580_51</name>
</gene>